<feature type="transmembrane region" description="Helical" evidence="1">
    <location>
        <begin position="67"/>
        <end position="88"/>
    </location>
</feature>
<dbReference type="SUPFAM" id="SSF103481">
    <property type="entry name" value="Multidrug resistance efflux transporter EmrE"/>
    <property type="match status" value="1"/>
</dbReference>
<keyword evidence="1" id="KW-1133">Transmembrane helix</keyword>
<dbReference type="InterPro" id="IPR037185">
    <property type="entry name" value="EmrE-like"/>
</dbReference>
<evidence type="ECO:0000313" key="2">
    <source>
        <dbReference type="EMBL" id="MFD1192711.1"/>
    </source>
</evidence>
<sequence length="244" mass="25014">MLWIILTAAAAPLQVARNALQRGLIGDAGPWGATLVRFLFGLPFSISIFALVALLTHGAQPQFGWPFFSAILIGATAQVAATAALLLAMHRSGFAVATFMQQSSLPLGAVVGLVLFHDALGGAKWAGIAATTLGLAVLSWPKPEDTRGATLGSLFGLASGLAFAFALNGYRQAGLALEPQHPIFAATAGVVVAQTYQTLLLGSALAIWRPAALRAVAASWRQSLGAGFCGAAASACWFAALAMA</sequence>
<feature type="transmembrane region" description="Helical" evidence="1">
    <location>
        <begin position="182"/>
        <end position="208"/>
    </location>
</feature>
<organism evidence="2 3">
    <name type="scientific">Phenylobacterium conjunctum</name>
    <dbReference type="NCBI Taxonomy" id="1298959"/>
    <lineage>
        <taxon>Bacteria</taxon>
        <taxon>Pseudomonadati</taxon>
        <taxon>Pseudomonadota</taxon>
        <taxon>Alphaproteobacteria</taxon>
        <taxon>Caulobacterales</taxon>
        <taxon>Caulobacteraceae</taxon>
        <taxon>Phenylobacterium</taxon>
    </lineage>
</organism>
<dbReference type="RefSeq" id="WP_377354699.1">
    <property type="nucleotide sequence ID" value="NZ_JBHTLQ010000073.1"/>
</dbReference>
<proteinExistence type="predicted"/>
<feature type="non-terminal residue" evidence="2">
    <location>
        <position position="244"/>
    </location>
</feature>
<keyword evidence="1" id="KW-0472">Membrane</keyword>
<feature type="transmembrane region" description="Helical" evidence="1">
    <location>
        <begin position="123"/>
        <end position="140"/>
    </location>
</feature>
<evidence type="ECO:0000256" key="1">
    <source>
        <dbReference type="SAM" id="Phobius"/>
    </source>
</evidence>
<keyword evidence="3" id="KW-1185">Reference proteome</keyword>
<reference evidence="3" key="1">
    <citation type="journal article" date="2019" name="Int. J. Syst. Evol. Microbiol.">
        <title>The Global Catalogue of Microorganisms (GCM) 10K type strain sequencing project: providing services to taxonomists for standard genome sequencing and annotation.</title>
        <authorList>
            <consortium name="The Broad Institute Genomics Platform"/>
            <consortium name="The Broad Institute Genome Sequencing Center for Infectious Disease"/>
            <person name="Wu L."/>
            <person name="Ma J."/>
        </authorList>
    </citation>
    <scope>NUCLEOTIDE SEQUENCE [LARGE SCALE GENOMIC DNA]</scope>
    <source>
        <strain evidence="3">CCUG 55074</strain>
    </source>
</reference>
<keyword evidence="1" id="KW-0812">Transmembrane</keyword>
<protein>
    <submittedName>
        <fullName evidence="2">EamA/RhaT family transporter</fullName>
    </submittedName>
</protein>
<feature type="transmembrane region" description="Helical" evidence="1">
    <location>
        <begin position="220"/>
        <end position="243"/>
    </location>
</feature>
<feature type="transmembrane region" description="Helical" evidence="1">
    <location>
        <begin position="34"/>
        <end position="55"/>
    </location>
</feature>
<dbReference type="Proteomes" id="UP001597216">
    <property type="component" value="Unassembled WGS sequence"/>
</dbReference>
<accession>A0ABW3T775</accession>
<gene>
    <name evidence="2" type="ORF">ACFQ27_19120</name>
</gene>
<evidence type="ECO:0000313" key="3">
    <source>
        <dbReference type="Proteomes" id="UP001597216"/>
    </source>
</evidence>
<comment type="caution">
    <text evidence="2">The sequence shown here is derived from an EMBL/GenBank/DDBJ whole genome shotgun (WGS) entry which is preliminary data.</text>
</comment>
<name>A0ABW3T775_9CAUL</name>
<feature type="transmembrane region" description="Helical" evidence="1">
    <location>
        <begin position="152"/>
        <end position="170"/>
    </location>
</feature>
<dbReference type="EMBL" id="JBHTLQ010000073">
    <property type="protein sequence ID" value="MFD1192711.1"/>
    <property type="molecule type" value="Genomic_DNA"/>
</dbReference>